<reference evidence="1" key="1">
    <citation type="submission" date="2020-02" db="EMBL/GenBank/DDBJ databases">
        <title>WGS of Carbapenem-Resistant Entrobacteriaceae.</title>
        <authorList>
            <person name="Tokajian S."/>
            <person name="El Chaar M."/>
            <person name="El Khoury M."/>
        </authorList>
    </citation>
    <scope>NUCLEOTIDE SEQUENCE</scope>
    <source>
        <strain evidence="1">ECM_32</strain>
    </source>
</reference>
<gene>
    <name evidence="1" type="ORF">G5588_23755</name>
</gene>
<evidence type="ECO:0000313" key="1">
    <source>
        <dbReference type="EMBL" id="NGD71840.1"/>
    </source>
</evidence>
<feature type="non-terminal residue" evidence="1">
    <location>
        <position position="1"/>
    </location>
</feature>
<dbReference type="AlphaFoldDB" id="A0A6G4JYA8"/>
<dbReference type="RefSeq" id="WP_205895538.1">
    <property type="nucleotide sequence ID" value="NZ_JAAJSR010000092.1"/>
</dbReference>
<comment type="caution">
    <text evidence="1">The sequence shown here is derived from an EMBL/GenBank/DDBJ whole genome shotgun (WGS) entry which is preliminary data.</text>
</comment>
<name>A0A6G4JYA8_ECOLX</name>
<accession>A0A6G4JYA8</accession>
<protein>
    <submittedName>
        <fullName evidence="1">Formylglycine-generating enzyme family protein</fullName>
    </submittedName>
</protein>
<proteinExistence type="predicted"/>
<dbReference type="EMBL" id="JAAJSR010000092">
    <property type="protein sequence ID" value="NGD71840.1"/>
    <property type="molecule type" value="Genomic_DNA"/>
</dbReference>
<organism evidence="1">
    <name type="scientific">Escherichia coli</name>
    <dbReference type="NCBI Taxonomy" id="562"/>
    <lineage>
        <taxon>Bacteria</taxon>
        <taxon>Pseudomonadati</taxon>
        <taxon>Pseudomonadota</taxon>
        <taxon>Gammaproteobacteria</taxon>
        <taxon>Enterobacterales</taxon>
        <taxon>Enterobacteriaceae</taxon>
        <taxon>Escherichia</taxon>
    </lineage>
</organism>
<sequence length="59" mass="6237">RTQGDPDKQKFCGAGAISIVRRDSYAVLMRVALLSSLEGADATGSLGFRCARSLNGDHP</sequence>